<accession>A0ABS2QH94</accession>
<sequence length="271" mass="31677">MVKKFTYLLFCLLLLSSCKLKEVGFFEMKKQPKESTENRQLIKEDQPAGLMNEDIKITAAGDSLTQGVGDSTKNGGYLPYLQKDIEENGMIRPQIYNFGVKGHRTEQLLKRLNKKELKDSIQKSDAVILTIGGNDVMKVFRENITNLKLQDFNREKEAYRMRLFQILAKIKAINSEAEVYIVGLYNPFYKWTSNVKELKMILDEWNKATEESANEFSKCYFVKIEDIFISTKEELLFQDDYFHPNDRGYEHMGNRIYQALNQYTLKRLLLN</sequence>
<evidence type="ECO:0000313" key="3">
    <source>
        <dbReference type="EMBL" id="MBM7692540.1"/>
    </source>
</evidence>
<comment type="caution">
    <text evidence="3">The sequence shown here is derived from an EMBL/GenBank/DDBJ whole genome shotgun (WGS) entry which is preliminary data.</text>
</comment>
<reference evidence="3 4" key="1">
    <citation type="submission" date="2021-01" db="EMBL/GenBank/DDBJ databases">
        <title>Genomic Encyclopedia of Type Strains, Phase IV (KMG-IV): sequencing the most valuable type-strain genomes for metagenomic binning, comparative biology and taxonomic classification.</title>
        <authorList>
            <person name="Goeker M."/>
        </authorList>
    </citation>
    <scope>NUCLEOTIDE SEQUENCE [LARGE SCALE GENOMIC DNA]</scope>
    <source>
        <strain evidence="3 4">DSM 105482</strain>
    </source>
</reference>
<feature type="signal peptide" evidence="1">
    <location>
        <begin position="1"/>
        <end position="21"/>
    </location>
</feature>
<dbReference type="Proteomes" id="UP000823486">
    <property type="component" value="Unassembled WGS sequence"/>
</dbReference>
<dbReference type="Pfam" id="PF13472">
    <property type="entry name" value="Lipase_GDSL_2"/>
    <property type="match status" value="1"/>
</dbReference>
<dbReference type="PROSITE" id="PS51257">
    <property type="entry name" value="PROKAR_LIPOPROTEIN"/>
    <property type="match status" value="1"/>
</dbReference>
<dbReference type="InterPro" id="IPR036514">
    <property type="entry name" value="SGNH_hydro_sf"/>
</dbReference>
<dbReference type="EMBL" id="JAFBFI010000007">
    <property type="protein sequence ID" value="MBM7692540.1"/>
    <property type="molecule type" value="Genomic_DNA"/>
</dbReference>
<feature type="chain" id="PRO_5047014996" evidence="1">
    <location>
        <begin position="22"/>
        <end position="271"/>
    </location>
</feature>
<dbReference type="Gene3D" id="3.40.50.1110">
    <property type="entry name" value="SGNH hydrolase"/>
    <property type="match status" value="1"/>
</dbReference>
<dbReference type="SUPFAM" id="SSF52266">
    <property type="entry name" value="SGNH hydrolase"/>
    <property type="match status" value="1"/>
</dbReference>
<name>A0ABS2QH94_9BACI</name>
<proteinExistence type="predicted"/>
<organism evidence="3 4">
    <name type="scientific">Peribacillus deserti</name>
    <dbReference type="NCBI Taxonomy" id="673318"/>
    <lineage>
        <taxon>Bacteria</taxon>
        <taxon>Bacillati</taxon>
        <taxon>Bacillota</taxon>
        <taxon>Bacilli</taxon>
        <taxon>Bacillales</taxon>
        <taxon>Bacillaceae</taxon>
        <taxon>Peribacillus</taxon>
    </lineage>
</organism>
<protein>
    <submittedName>
        <fullName evidence="3">Lysophospholipase L1-like esterase</fullName>
    </submittedName>
</protein>
<keyword evidence="1" id="KW-0732">Signal</keyword>
<dbReference type="CDD" id="cd04506">
    <property type="entry name" value="SGNH_hydrolase_YpmR_like"/>
    <property type="match status" value="1"/>
</dbReference>
<dbReference type="RefSeq" id="WP_204542308.1">
    <property type="nucleotide sequence ID" value="NZ_JAFBFI010000007.1"/>
</dbReference>
<dbReference type="PANTHER" id="PTHR30383">
    <property type="entry name" value="THIOESTERASE 1/PROTEASE 1/LYSOPHOSPHOLIPASE L1"/>
    <property type="match status" value="1"/>
</dbReference>
<dbReference type="InterPro" id="IPR013830">
    <property type="entry name" value="SGNH_hydro"/>
</dbReference>
<evidence type="ECO:0000313" key="4">
    <source>
        <dbReference type="Proteomes" id="UP000823486"/>
    </source>
</evidence>
<dbReference type="PANTHER" id="PTHR30383:SF27">
    <property type="entry name" value="SPORE GERMINATION LIPASE LIPC"/>
    <property type="match status" value="1"/>
</dbReference>
<evidence type="ECO:0000259" key="2">
    <source>
        <dbReference type="Pfam" id="PF13472"/>
    </source>
</evidence>
<gene>
    <name evidence="3" type="ORF">JOC77_001970</name>
</gene>
<dbReference type="InterPro" id="IPR051532">
    <property type="entry name" value="Ester_Hydrolysis_Enzymes"/>
</dbReference>
<keyword evidence="4" id="KW-1185">Reference proteome</keyword>
<evidence type="ECO:0000256" key="1">
    <source>
        <dbReference type="SAM" id="SignalP"/>
    </source>
</evidence>
<feature type="domain" description="SGNH hydrolase-type esterase" evidence="2">
    <location>
        <begin position="60"/>
        <end position="250"/>
    </location>
</feature>